<feature type="coiled-coil region" evidence="1">
    <location>
        <begin position="5"/>
        <end position="32"/>
    </location>
</feature>
<evidence type="ECO:0000313" key="4">
    <source>
        <dbReference type="Proteomes" id="UP000018745"/>
    </source>
</evidence>
<accession>A0ABM5P0J0</accession>
<sequence length="111" mass="13012">MNFQISISKELYEKLKDQLKLLKDNNVQGLEDIETIEQLIVFYLEHFSAGEEKMKKIEERMQSVLDTLKDRGVDVMDLFDSFNKKIKEEEKEGESDDSEKNKDSSSDKKKS</sequence>
<dbReference type="EMBL" id="CP006935">
    <property type="protein sequence ID" value="AHC39918.1"/>
    <property type="molecule type" value="Genomic_DNA"/>
</dbReference>
<feature type="region of interest" description="Disordered" evidence="2">
    <location>
        <begin position="87"/>
        <end position="111"/>
    </location>
</feature>
<evidence type="ECO:0000256" key="2">
    <source>
        <dbReference type="SAM" id="MobiDB-lite"/>
    </source>
</evidence>
<keyword evidence="4" id="KW-1185">Reference proteome</keyword>
<proteinExistence type="predicted"/>
<gene>
    <name evidence="3" type="ORF">OVS_01645</name>
</gene>
<feature type="compositionally biased region" description="Basic and acidic residues" evidence="2">
    <location>
        <begin position="98"/>
        <end position="111"/>
    </location>
</feature>
<organism evidence="3 4">
    <name type="scientific">Mycoplasma ovis str. Michigan</name>
    <dbReference type="NCBI Taxonomy" id="1415773"/>
    <lineage>
        <taxon>Bacteria</taxon>
        <taxon>Bacillati</taxon>
        <taxon>Mycoplasmatota</taxon>
        <taxon>Mollicutes</taxon>
        <taxon>Mycoplasmataceae</taxon>
        <taxon>Mycoplasma</taxon>
    </lineage>
</organism>
<evidence type="ECO:0000256" key="1">
    <source>
        <dbReference type="SAM" id="Coils"/>
    </source>
</evidence>
<dbReference type="Proteomes" id="UP000018745">
    <property type="component" value="Chromosome"/>
</dbReference>
<evidence type="ECO:0000313" key="3">
    <source>
        <dbReference type="EMBL" id="AHC39918.1"/>
    </source>
</evidence>
<protein>
    <submittedName>
        <fullName evidence="3">Uncharacterized protein</fullName>
    </submittedName>
</protein>
<reference evidence="3 4" key="1">
    <citation type="journal article" date="2014" name="Genome Announc.">
        <title>Complete Genome Sequence of Mycoplasma ovis Strain Michigan, a Hemoplasma of Sheep with Two Distinct 16S rRNA Genes.</title>
        <authorList>
            <person name="Deshuillers P.L."/>
            <person name="Santos A.P."/>
            <person name="do Nascimento N.C."/>
            <person name="Hampel J.A."/>
            <person name="Bergin I.L."/>
            <person name="Dyson M.C."/>
            <person name="Messick J.B."/>
        </authorList>
    </citation>
    <scope>NUCLEOTIDE SEQUENCE [LARGE SCALE GENOMIC DNA]</scope>
    <source>
        <strain evidence="3 4">Michigan</strain>
    </source>
</reference>
<name>A0ABM5P0J0_9MOLU</name>
<keyword evidence="1" id="KW-0175">Coiled coil</keyword>